<feature type="transmembrane region" description="Helical" evidence="2">
    <location>
        <begin position="282"/>
        <end position="301"/>
    </location>
</feature>
<evidence type="ECO:0000313" key="4">
    <source>
        <dbReference type="EMBL" id="GIF25892.1"/>
    </source>
</evidence>
<feature type="transmembrane region" description="Helical" evidence="2">
    <location>
        <begin position="748"/>
        <end position="766"/>
    </location>
</feature>
<proteinExistence type="predicted"/>
<feature type="transmembrane region" description="Helical" evidence="2">
    <location>
        <begin position="335"/>
        <end position="354"/>
    </location>
</feature>
<feature type="transmembrane region" description="Helical" evidence="2">
    <location>
        <begin position="450"/>
        <end position="468"/>
    </location>
</feature>
<feature type="transmembrane region" description="Helical" evidence="2">
    <location>
        <begin position="619"/>
        <end position="636"/>
    </location>
</feature>
<name>A0A919NYA8_9ACTN</name>
<evidence type="ECO:0000313" key="5">
    <source>
        <dbReference type="Proteomes" id="UP000623608"/>
    </source>
</evidence>
<evidence type="ECO:0000259" key="3">
    <source>
        <dbReference type="Pfam" id="PF13472"/>
    </source>
</evidence>
<feature type="transmembrane region" description="Helical" evidence="2">
    <location>
        <begin position="813"/>
        <end position="833"/>
    </location>
</feature>
<dbReference type="Pfam" id="PF13472">
    <property type="entry name" value="Lipase_GDSL_2"/>
    <property type="match status" value="1"/>
</dbReference>
<dbReference type="PRINTS" id="PR01217">
    <property type="entry name" value="PRICHEXTENSN"/>
</dbReference>
<dbReference type="RefSeq" id="WP_203813702.1">
    <property type="nucleotide sequence ID" value="NZ_BOMY01000055.1"/>
</dbReference>
<evidence type="ECO:0000256" key="2">
    <source>
        <dbReference type="SAM" id="Phobius"/>
    </source>
</evidence>
<feature type="transmembrane region" description="Helical" evidence="2">
    <location>
        <begin position="412"/>
        <end position="438"/>
    </location>
</feature>
<feature type="transmembrane region" description="Helical" evidence="2">
    <location>
        <begin position="386"/>
        <end position="406"/>
    </location>
</feature>
<dbReference type="PANTHER" id="PTHR30383:SF5">
    <property type="entry name" value="SGNH HYDROLASE-TYPE ESTERASE DOMAIN-CONTAINING PROTEIN"/>
    <property type="match status" value="1"/>
</dbReference>
<organism evidence="4 5">
    <name type="scientific">Paractinoplanes tereljensis</name>
    <dbReference type="NCBI Taxonomy" id="571912"/>
    <lineage>
        <taxon>Bacteria</taxon>
        <taxon>Bacillati</taxon>
        <taxon>Actinomycetota</taxon>
        <taxon>Actinomycetes</taxon>
        <taxon>Micromonosporales</taxon>
        <taxon>Micromonosporaceae</taxon>
        <taxon>Paractinoplanes</taxon>
    </lineage>
</organism>
<dbReference type="SUPFAM" id="SSF52266">
    <property type="entry name" value="SGNH hydrolase"/>
    <property type="match status" value="1"/>
</dbReference>
<feature type="transmembrane region" description="Helical" evidence="2">
    <location>
        <begin position="643"/>
        <end position="659"/>
    </location>
</feature>
<accession>A0A919NYA8</accession>
<feature type="compositionally biased region" description="Pro residues" evidence="1">
    <location>
        <begin position="94"/>
        <end position="141"/>
    </location>
</feature>
<keyword evidence="2" id="KW-0812">Transmembrane</keyword>
<feature type="transmembrane region" description="Helical" evidence="2">
    <location>
        <begin position="525"/>
        <end position="544"/>
    </location>
</feature>
<dbReference type="Proteomes" id="UP000623608">
    <property type="component" value="Unassembled WGS sequence"/>
</dbReference>
<gene>
    <name evidence="4" type="ORF">Ate02nite_86220</name>
</gene>
<feature type="transmembrane region" description="Helical" evidence="2">
    <location>
        <begin position="308"/>
        <end position="329"/>
    </location>
</feature>
<feature type="transmembrane region" description="Helical" evidence="2">
    <location>
        <begin position="255"/>
        <end position="276"/>
    </location>
</feature>
<dbReference type="AlphaFoldDB" id="A0A919NYA8"/>
<feature type="transmembrane region" description="Helical" evidence="2">
    <location>
        <begin position="665"/>
        <end position="684"/>
    </location>
</feature>
<dbReference type="GO" id="GO:0004622">
    <property type="term" value="F:phosphatidylcholine lysophospholipase activity"/>
    <property type="evidence" value="ECO:0007669"/>
    <property type="project" value="TreeGrafter"/>
</dbReference>
<dbReference type="InterPro" id="IPR013830">
    <property type="entry name" value="SGNH_hydro"/>
</dbReference>
<feature type="compositionally biased region" description="Pro residues" evidence="1">
    <location>
        <begin position="161"/>
        <end position="170"/>
    </location>
</feature>
<feature type="domain" description="SGNH hydrolase-type esterase" evidence="3">
    <location>
        <begin position="963"/>
        <end position="1130"/>
    </location>
</feature>
<feature type="transmembrane region" description="Helical" evidence="2">
    <location>
        <begin position="580"/>
        <end position="599"/>
    </location>
</feature>
<keyword evidence="2" id="KW-0472">Membrane</keyword>
<evidence type="ECO:0000256" key="1">
    <source>
        <dbReference type="SAM" id="MobiDB-lite"/>
    </source>
</evidence>
<feature type="transmembrane region" description="Helical" evidence="2">
    <location>
        <begin position="501"/>
        <end position="518"/>
    </location>
</feature>
<dbReference type="InterPro" id="IPR051532">
    <property type="entry name" value="Ester_Hydrolysis_Enzymes"/>
</dbReference>
<dbReference type="Gene3D" id="3.40.50.1110">
    <property type="entry name" value="SGNH hydrolase"/>
    <property type="match status" value="1"/>
</dbReference>
<protein>
    <recommendedName>
        <fullName evidence="3">SGNH hydrolase-type esterase domain-containing protein</fullName>
    </recommendedName>
</protein>
<comment type="caution">
    <text evidence="4">The sequence shown here is derived from an EMBL/GenBank/DDBJ whole genome shotgun (WGS) entry which is preliminary data.</text>
</comment>
<dbReference type="PANTHER" id="PTHR30383">
    <property type="entry name" value="THIOESTERASE 1/PROTEASE 1/LYSOPHOSPHOLIPASE L1"/>
    <property type="match status" value="1"/>
</dbReference>
<feature type="transmembrane region" description="Helical" evidence="2">
    <location>
        <begin position="773"/>
        <end position="793"/>
    </location>
</feature>
<keyword evidence="5" id="KW-1185">Reference proteome</keyword>
<keyword evidence="2" id="KW-1133">Transmembrane helix</keyword>
<dbReference type="EMBL" id="BOMY01000055">
    <property type="protein sequence ID" value="GIF25892.1"/>
    <property type="molecule type" value="Genomic_DNA"/>
</dbReference>
<sequence length="1161" mass="121661">MGTENQSSGRVYGAPTPPIVPGRTTGAPKQRGEEGKVYGAAPKKPAEEGRVYGAPPKQPTDEGRVYGAPPKKPAEEGRVYGAPAPPAETQAPPVETPAPPVTPAQPAPPAKPAPPATPPAQAAPPAAPPAKPASPAKPAPPAEKGRTYGAPASPADTTVLPAPPVKPTPPAEKGRTYGAPTPPAPPASPDETTVLPAPQVKPTPPADKGRTYGAPTPPAAPTSPASPDETTVLPAPAIETAVSTLGPAKDLRRPLAIVAMVISLLVAGSTAVNIAFPGRAVLLVAFVLVVPGWVAVSYIRFRERLVEITASIALSISMGLLLAMLQLVTHFWHPRIAVILWAVATAAGALPHLLRPRPTAEPEPEPAKATEKAPEKAAAQPFLKRIPLSLVLAAVSLIVWFVGAQLTDSSQFGLLGMVDALSPLCWVALALLVGAMVIELRRSPVIAWRGYLLTAVLVIETYALQPLVENAARLPVAWLHVGFTDYIAQHGAVLESFDARFSWAGFFTLAAVLTKAAGMADAAPMLRWAPVVMMMGWMVPMGLIGRALRLPPRAIWLALWIFLAGDWVEQEYFSPQSLALLLFLCAVALAMRLLCRRLVQGNDGGVPRLDPGLDGHRPVARAATIGILVTVMAALAPTHQLTPYLLAGVMFLLAVLAGLRPRGLVVVAAVLPMTWLVLGAHDFWAGHLTLFTQDVGAVDSVVGNNLTERLAGSEARQLAQTVRLGLIAIIGLFAGIGALRWWRGGRLRTGFLIAVLAGSPASFVLVQSYGGEMFLRVWLFALPWVAMLAAGAFLPPAKATTVAVPGPAPQPRWLPVIATAVAVLTVTSIGLVARSANDGFTQVTAHQVAVMRQFFAQATPGTRLSQLNSYVVGGFEKMGQVTYTEVMPNCLDTKSVAQCVVETDPDVVAITKQQDIYGQLTQGLPAGWTNTVIDQLLATVRFTTEHRDSEITLLKSRVPTVLAIGDSVTLGDSNPVAGEDGTRSWPSMARDALDQVAPVKMINASADDESTAKMRKRLTALLATDRPDAVVIYGGPDDIYQARSTASSMADTLAMIKEVQAAGAKPVLVNSPPNGDPTVVPSYNAELTKLGAQTGVPVVDVYSLLAAPDGNWKQADQTIDSLHPSAAGAQVIAGAIADAIKIATGSSATTPAGSVHLETVK</sequence>
<reference evidence="4" key="1">
    <citation type="submission" date="2021-01" db="EMBL/GenBank/DDBJ databases">
        <title>Whole genome shotgun sequence of Actinoplanes tereljensis NBRC 105297.</title>
        <authorList>
            <person name="Komaki H."/>
            <person name="Tamura T."/>
        </authorList>
    </citation>
    <scope>NUCLEOTIDE SEQUENCE</scope>
    <source>
        <strain evidence="4">NBRC 105297</strain>
    </source>
</reference>
<dbReference type="InterPro" id="IPR036514">
    <property type="entry name" value="SGNH_hydro_sf"/>
</dbReference>
<feature type="region of interest" description="Disordered" evidence="1">
    <location>
        <begin position="1"/>
        <end position="231"/>
    </location>
</feature>
<feature type="transmembrane region" description="Helical" evidence="2">
    <location>
        <begin position="724"/>
        <end position="742"/>
    </location>
</feature>